<protein>
    <submittedName>
        <fullName evidence="7">Glycoside hydrolase</fullName>
    </submittedName>
</protein>
<dbReference type="InterPro" id="IPR051923">
    <property type="entry name" value="Glycosyl_Hydrolase_39"/>
</dbReference>
<feature type="chain" id="PRO_5020643143" evidence="5">
    <location>
        <begin position="22"/>
        <end position="528"/>
    </location>
</feature>
<evidence type="ECO:0000256" key="4">
    <source>
        <dbReference type="PIRSR" id="PIRSR600514-1"/>
    </source>
</evidence>
<name>A0A4P6YC59_9FLAO</name>
<dbReference type="InterPro" id="IPR049165">
    <property type="entry name" value="GH39_as"/>
</dbReference>
<dbReference type="InterPro" id="IPR049166">
    <property type="entry name" value="GH39_cat"/>
</dbReference>
<gene>
    <name evidence="7" type="ORF">E1750_03385</name>
</gene>
<dbReference type="Pfam" id="PF01229">
    <property type="entry name" value="Glyco_hydro_39"/>
    <property type="match status" value="1"/>
</dbReference>
<evidence type="ECO:0000256" key="1">
    <source>
        <dbReference type="ARBA" id="ARBA00008875"/>
    </source>
</evidence>
<dbReference type="Gene3D" id="2.60.40.1500">
    <property type="entry name" value="Glycosyl hydrolase domain, family 39"/>
    <property type="match status" value="1"/>
</dbReference>
<evidence type="ECO:0000313" key="8">
    <source>
        <dbReference type="Proteomes" id="UP000291124"/>
    </source>
</evidence>
<comment type="similarity">
    <text evidence="1">Belongs to the glycosyl hydrolase 39 family.</text>
</comment>
<feature type="signal peptide" evidence="5">
    <location>
        <begin position="1"/>
        <end position="21"/>
    </location>
</feature>
<keyword evidence="3" id="KW-0326">Glycosidase</keyword>
<dbReference type="PANTHER" id="PTHR12631">
    <property type="entry name" value="ALPHA-L-IDURONIDASE"/>
    <property type="match status" value="1"/>
</dbReference>
<evidence type="ECO:0000256" key="5">
    <source>
        <dbReference type="SAM" id="SignalP"/>
    </source>
</evidence>
<dbReference type="Proteomes" id="UP000291124">
    <property type="component" value="Chromosome"/>
</dbReference>
<dbReference type="GO" id="GO:0004553">
    <property type="term" value="F:hydrolase activity, hydrolyzing O-glycosyl compounds"/>
    <property type="evidence" value="ECO:0007669"/>
    <property type="project" value="InterPro"/>
</dbReference>
<keyword evidence="8" id="KW-1185">Reference proteome</keyword>
<sequence>MNRLKKIVLCALVIVSTASWAQKKESKWVAPRIVAADMNAVSGPTKTGWRKCVGAGRANEGLRADWQEQLKKVKKDIGFENIRMHGLLHDDMGVYFEEKKGKPTYNWQYIDQLYDFLVSINVKPFVELSFMPKDLASGPETVFWWKGNITPPKDYDKWYNLIKALTEHFTERYGAEEVKTWYFEVWNEPNHPAFLKGTQDDYFKMYDYTAKAIKAVNKDYKVGGPASAGNAWVSEIIAYCDKQNVPIDFIATHTYSVIKGTFDETGKTGIQFNPDPMAVTKDVINSRKLIQESTKPNLELHYTEWSSSFSSSDPIHDTYQSAAFILDKIKGTENFANSMSYWTFTDIFEEKGPRATPFHGGFGLLNYQSIKKPAYYAYQFLNKLGATEIKSSDNATWVCKNNKGDIQSLIWDFTITQPEDKVFNSVYYKRDLPAKPKGTVQLKYNNVAEGKYQLSIVKVGYQSNDLYGSYMKMGSPNQLTKKQVEQLSNENTGTPIINEVVEVKKDKIFNYQLPMRENDVYFVNLEKL</sequence>
<organism evidence="7 8">
    <name type="scientific">Flavobacterium nackdongense</name>
    <dbReference type="NCBI Taxonomy" id="2547394"/>
    <lineage>
        <taxon>Bacteria</taxon>
        <taxon>Pseudomonadati</taxon>
        <taxon>Bacteroidota</taxon>
        <taxon>Flavobacteriia</taxon>
        <taxon>Flavobacteriales</taxon>
        <taxon>Flavobacteriaceae</taxon>
        <taxon>Flavobacterium</taxon>
    </lineage>
</organism>
<dbReference type="PANTHER" id="PTHR12631:SF10">
    <property type="entry name" value="BETA-XYLOSIDASE-LIKE PROTEIN-RELATED"/>
    <property type="match status" value="1"/>
</dbReference>
<dbReference type="SUPFAM" id="SSF51445">
    <property type="entry name" value="(Trans)glycosidases"/>
    <property type="match status" value="1"/>
</dbReference>
<evidence type="ECO:0000313" key="7">
    <source>
        <dbReference type="EMBL" id="QBN17883.1"/>
    </source>
</evidence>
<feature type="domain" description="Glycosyl hydrolases family 39 N-terminal catalytic" evidence="6">
    <location>
        <begin position="36"/>
        <end position="489"/>
    </location>
</feature>
<proteinExistence type="inferred from homology"/>
<dbReference type="Gene3D" id="3.20.20.80">
    <property type="entry name" value="Glycosidases"/>
    <property type="match status" value="1"/>
</dbReference>
<reference evidence="8" key="1">
    <citation type="submission" date="2019-03" db="EMBL/GenBank/DDBJ databases">
        <title>Flavobacterium sp.</title>
        <authorList>
            <person name="Kim H."/>
        </authorList>
    </citation>
    <scope>NUCLEOTIDE SEQUENCE [LARGE SCALE GENOMIC DNA]</scope>
    <source>
        <strain evidence="8">GS13</strain>
    </source>
</reference>
<dbReference type="PRINTS" id="PR00745">
    <property type="entry name" value="GLHYDRLASE39"/>
</dbReference>
<dbReference type="AlphaFoldDB" id="A0A4P6YC59"/>
<accession>A0A4P6YC59</accession>
<feature type="active site" description="Proton donor" evidence="4">
    <location>
        <position position="188"/>
    </location>
</feature>
<dbReference type="SUPFAM" id="SSF51011">
    <property type="entry name" value="Glycosyl hydrolase domain"/>
    <property type="match status" value="1"/>
</dbReference>
<dbReference type="GO" id="GO:0005975">
    <property type="term" value="P:carbohydrate metabolic process"/>
    <property type="evidence" value="ECO:0007669"/>
    <property type="project" value="InterPro"/>
</dbReference>
<evidence type="ECO:0000256" key="2">
    <source>
        <dbReference type="ARBA" id="ARBA00022801"/>
    </source>
</evidence>
<keyword evidence="5" id="KW-0732">Signal</keyword>
<dbReference type="RefSeq" id="WP_133275414.1">
    <property type="nucleotide sequence ID" value="NZ_CP037933.1"/>
</dbReference>
<dbReference type="OrthoDB" id="9776971at2"/>
<evidence type="ECO:0000259" key="6">
    <source>
        <dbReference type="Pfam" id="PF01229"/>
    </source>
</evidence>
<dbReference type="KEGG" id="fnk:E1750_03385"/>
<dbReference type="PROSITE" id="PS01027">
    <property type="entry name" value="GLYCOSYL_HYDROL_F39"/>
    <property type="match status" value="1"/>
</dbReference>
<dbReference type="InterPro" id="IPR017853">
    <property type="entry name" value="GH"/>
</dbReference>
<dbReference type="InterPro" id="IPR000514">
    <property type="entry name" value="Glyco_hydro_39"/>
</dbReference>
<evidence type="ECO:0000256" key="3">
    <source>
        <dbReference type="ARBA" id="ARBA00023295"/>
    </source>
</evidence>
<keyword evidence="2 7" id="KW-0378">Hydrolase</keyword>
<dbReference type="EMBL" id="CP037933">
    <property type="protein sequence ID" value="QBN17883.1"/>
    <property type="molecule type" value="Genomic_DNA"/>
</dbReference>